<protein>
    <submittedName>
        <fullName evidence="3">Type II toxin-antitoxin system PemK/MazF family toxin</fullName>
    </submittedName>
</protein>
<evidence type="ECO:0000256" key="2">
    <source>
        <dbReference type="ARBA" id="ARBA00022649"/>
    </source>
</evidence>
<dbReference type="GO" id="GO:0006402">
    <property type="term" value="P:mRNA catabolic process"/>
    <property type="evidence" value="ECO:0007669"/>
    <property type="project" value="TreeGrafter"/>
</dbReference>
<evidence type="ECO:0000313" key="4">
    <source>
        <dbReference type="Proteomes" id="UP000380386"/>
    </source>
</evidence>
<dbReference type="Pfam" id="PF02452">
    <property type="entry name" value="PemK_toxin"/>
    <property type="match status" value="1"/>
</dbReference>
<dbReference type="GO" id="GO:0004521">
    <property type="term" value="F:RNA endonuclease activity"/>
    <property type="evidence" value="ECO:0007669"/>
    <property type="project" value="TreeGrafter"/>
</dbReference>
<dbReference type="Gene3D" id="2.30.30.110">
    <property type="match status" value="1"/>
</dbReference>
<dbReference type="OrthoDB" id="9808744at2"/>
<dbReference type="EMBL" id="VDFM01000018">
    <property type="protein sequence ID" value="MQS53444.1"/>
    <property type="molecule type" value="Genomic_DNA"/>
</dbReference>
<dbReference type="SUPFAM" id="SSF50118">
    <property type="entry name" value="Cell growth inhibitor/plasmid maintenance toxic component"/>
    <property type="match status" value="1"/>
</dbReference>
<dbReference type="RefSeq" id="WP_153383899.1">
    <property type="nucleotide sequence ID" value="NZ_VDFM01000018.1"/>
</dbReference>
<gene>
    <name evidence="3" type="ORF">FHL02_10465</name>
</gene>
<dbReference type="GO" id="GO:0003677">
    <property type="term" value="F:DNA binding"/>
    <property type="evidence" value="ECO:0007669"/>
    <property type="project" value="InterPro"/>
</dbReference>
<reference evidence="3 4" key="1">
    <citation type="journal article" date="2019" name="Syst. Appl. Microbiol.">
        <title>Polyphasic characterization of two novel Lactobacillus spp. isolated from blown salami packages: Description of Lactobacillus halodurans sp. nov. and Lactobacillus salsicarnum sp. nov.</title>
        <authorList>
            <person name="Schuster J.A."/>
            <person name="Klingl A."/>
            <person name="Vogel R.F."/>
            <person name="Ehrmann M.A."/>
        </authorList>
    </citation>
    <scope>NUCLEOTIDE SEQUENCE [LARGE SCALE GENOMIC DNA]</scope>
    <source>
        <strain evidence="3 4">TMW 1.2118</strain>
    </source>
</reference>
<keyword evidence="2" id="KW-1277">Toxin-antitoxin system</keyword>
<dbReference type="InterPro" id="IPR003477">
    <property type="entry name" value="PemK-like"/>
</dbReference>
<organism evidence="3 4">
    <name type="scientific">Companilactobacillus mishanensis</name>
    <dbReference type="NCBI Taxonomy" id="2486008"/>
    <lineage>
        <taxon>Bacteria</taxon>
        <taxon>Bacillati</taxon>
        <taxon>Bacillota</taxon>
        <taxon>Bacilli</taxon>
        <taxon>Lactobacillales</taxon>
        <taxon>Lactobacillaceae</taxon>
        <taxon>Companilactobacillus</taxon>
    </lineage>
</organism>
<dbReference type="Proteomes" id="UP000380386">
    <property type="component" value="Unassembled WGS sequence"/>
</dbReference>
<dbReference type="AlphaFoldDB" id="A0A5P0ZK50"/>
<name>A0A5P0ZK50_9LACO</name>
<sequence>MSYTPAQGDIIWIDFDPTRGHEIKKRRPALIVSGNDYNRATNFIIVCPITHTIRSIPSYFNLTGYKTEGQVVTQQLYSLDSTDKGTRNPQFIEKLDPPDFMGIAQLISFNFNFNDFN</sequence>
<proteinExistence type="inferred from homology"/>
<comment type="caution">
    <text evidence="3">The sequence shown here is derived from an EMBL/GenBank/DDBJ whole genome shotgun (WGS) entry which is preliminary data.</text>
</comment>
<evidence type="ECO:0000313" key="3">
    <source>
        <dbReference type="EMBL" id="MQS53444.1"/>
    </source>
</evidence>
<accession>A0A5P0ZK50</accession>
<comment type="similarity">
    <text evidence="1">Belongs to the PemK/MazF family.</text>
</comment>
<dbReference type="GO" id="GO:0016075">
    <property type="term" value="P:rRNA catabolic process"/>
    <property type="evidence" value="ECO:0007669"/>
    <property type="project" value="TreeGrafter"/>
</dbReference>
<dbReference type="PANTHER" id="PTHR33988">
    <property type="entry name" value="ENDORIBONUCLEASE MAZF-RELATED"/>
    <property type="match status" value="1"/>
</dbReference>
<dbReference type="InterPro" id="IPR011067">
    <property type="entry name" value="Plasmid_toxin/cell-grow_inhib"/>
</dbReference>
<evidence type="ECO:0000256" key="1">
    <source>
        <dbReference type="ARBA" id="ARBA00007521"/>
    </source>
</evidence>
<dbReference type="PANTHER" id="PTHR33988:SF3">
    <property type="entry name" value="ENDORIBONUCLEASE TOXIN CHPB-RELATED"/>
    <property type="match status" value="1"/>
</dbReference>